<protein>
    <submittedName>
        <fullName evidence="1">Uncharacterized protein</fullName>
    </submittedName>
</protein>
<proteinExistence type="predicted"/>
<dbReference type="Pfam" id="PF03999">
    <property type="entry name" value="MAP65_ASE1"/>
    <property type="match status" value="1"/>
</dbReference>
<comment type="caution">
    <text evidence="1">The sequence shown here is derived from an EMBL/GenBank/DDBJ whole genome shotgun (WGS) entry which is preliminary data.</text>
</comment>
<reference evidence="1 2" key="1">
    <citation type="submission" date="2015-11" db="EMBL/GenBank/DDBJ databases">
        <title>Genomes and virulence difference between two physiological races of Phytophthora nicotianae.</title>
        <authorList>
            <person name="Liu H."/>
            <person name="Ma X."/>
            <person name="Yu H."/>
            <person name="Fang D."/>
            <person name="Li Y."/>
            <person name="Wang X."/>
            <person name="Wang W."/>
            <person name="Dong Y."/>
            <person name="Xiao B."/>
        </authorList>
    </citation>
    <scope>NUCLEOTIDE SEQUENCE [LARGE SCALE GENOMIC DNA]</scope>
    <source>
        <strain evidence="2">race 1</strain>
    </source>
</reference>
<dbReference type="Proteomes" id="UP000054636">
    <property type="component" value="Unassembled WGS sequence"/>
</dbReference>
<organism evidence="1 2">
    <name type="scientific">Phytophthora nicotianae</name>
    <name type="common">Potato buckeye rot agent</name>
    <name type="synonym">Phytophthora parasitica</name>
    <dbReference type="NCBI Taxonomy" id="4792"/>
    <lineage>
        <taxon>Eukaryota</taxon>
        <taxon>Sar</taxon>
        <taxon>Stramenopiles</taxon>
        <taxon>Oomycota</taxon>
        <taxon>Peronosporomycetes</taxon>
        <taxon>Peronosporales</taxon>
        <taxon>Peronosporaceae</taxon>
        <taxon>Phytophthora</taxon>
    </lineage>
</organism>
<accession>A0A0W8CSX9</accession>
<evidence type="ECO:0000313" key="2">
    <source>
        <dbReference type="Proteomes" id="UP000054636"/>
    </source>
</evidence>
<dbReference type="EMBL" id="LNFP01001178">
    <property type="protein sequence ID" value="KUF87367.1"/>
    <property type="molecule type" value="Genomic_DNA"/>
</dbReference>
<dbReference type="AlphaFoldDB" id="A0A0W8CSX9"/>
<sequence>MLQKISLRTVELRELKVNRELRLAEMIGQIHELWRELQISEEERERFREAVRGVGKATLASL</sequence>
<name>A0A0W8CSX9_PHYNI</name>
<gene>
    <name evidence="1" type="ORF">AM588_10002604</name>
</gene>
<evidence type="ECO:0000313" key="1">
    <source>
        <dbReference type="EMBL" id="KUF87367.1"/>
    </source>
</evidence>